<organism evidence="3 4">
    <name type="scientific">Streptacidiphilus monticola</name>
    <dbReference type="NCBI Taxonomy" id="2161674"/>
    <lineage>
        <taxon>Bacteria</taxon>
        <taxon>Bacillati</taxon>
        <taxon>Actinomycetota</taxon>
        <taxon>Actinomycetes</taxon>
        <taxon>Kitasatosporales</taxon>
        <taxon>Streptomycetaceae</taxon>
        <taxon>Streptacidiphilus</taxon>
    </lineage>
</organism>
<evidence type="ECO:0000313" key="3">
    <source>
        <dbReference type="EMBL" id="MFC5911805.1"/>
    </source>
</evidence>
<keyword evidence="2" id="KW-0460">Magnesium</keyword>
<reference evidence="4" key="1">
    <citation type="journal article" date="2019" name="Int. J. Syst. Evol. Microbiol.">
        <title>The Global Catalogue of Microorganisms (GCM) 10K type strain sequencing project: providing services to taxonomists for standard genome sequencing and annotation.</title>
        <authorList>
            <consortium name="The Broad Institute Genomics Platform"/>
            <consortium name="The Broad Institute Genome Sequencing Center for Infectious Disease"/>
            <person name="Wu L."/>
            <person name="Ma J."/>
        </authorList>
    </citation>
    <scope>NUCLEOTIDE SEQUENCE [LARGE SCALE GENOMIC DNA]</scope>
    <source>
        <strain evidence="4">JCM 4816</strain>
    </source>
</reference>
<dbReference type="PANTHER" id="PTHR35201">
    <property type="entry name" value="TERPENE SYNTHASE"/>
    <property type="match status" value="1"/>
</dbReference>
<dbReference type="InterPro" id="IPR008949">
    <property type="entry name" value="Isoprenoid_synthase_dom_sf"/>
</dbReference>
<dbReference type="SFLD" id="SFLDS00005">
    <property type="entry name" value="Isoprenoid_Synthase_Type_I"/>
    <property type="match status" value="1"/>
</dbReference>
<comment type="similarity">
    <text evidence="2">Belongs to the terpene synthase family.</text>
</comment>
<comment type="caution">
    <text evidence="3">The sequence shown here is derived from an EMBL/GenBank/DDBJ whole genome shotgun (WGS) entry which is preliminary data.</text>
</comment>
<protein>
    <recommendedName>
        <fullName evidence="2">Terpene synthase</fullName>
        <ecNumber evidence="2">4.2.3.-</ecNumber>
    </recommendedName>
</protein>
<name>A0ABW1GAK0_9ACTN</name>
<keyword evidence="4" id="KW-1185">Reference proteome</keyword>
<dbReference type="SFLD" id="SFLDG01020">
    <property type="entry name" value="Terpene_Cyclase_Like_2"/>
    <property type="match status" value="1"/>
</dbReference>
<dbReference type="InterPro" id="IPR034686">
    <property type="entry name" value="Terpene_cyclase-like_2"/>
</dbReference>
<comment type="cofactor">
    <cofactor evidence="2">
        <name>Mg(2+)</name>
        <dbReference type="ChEBI" id="CHEBI:18420"/>
    </cofactor>
</comment>
<keyword evidence="1 2" id="KW-0456">Lyase</keyword>
<accession>A0ABW1GAK0</accession>
<dbReference type="Pfam" id="PF19086">
    <property type="entry name" value="Terpene_syn_C_2"/>
    <property type="match status" value="1"/>
</dbReference>
<sequence>MQLRVPWQTQPSPYRDEAAEHNLEWLRSHGMLKDPAAVSVYERWDIPTLAARSFPDLDRSGLRLATDMFSFYFLFDDQFDGEVGLDPLHVARVTDELTAIAHGGRPVDTPSPVASAFGDLWRRLSLGMSRRWRSRAAFHWEEYFSAHPSEALGRVDAVVPSRAAFLEMRRCADGAQTVLDAVERFGGEVPPAALHNPTMRLLRQYAADAPAFSNDVWSYDKEAPRGDVYNLVVITQHELGCGLAEAKATVQEEAQEMVDSFARMRADVPRLCDRLGVHGSERLAVSRYVAALASWLAGWSYWEQTTLRYRAEGAIPVDQPNYIDELLHAS</sequence>
<evidence type="ECO:0000256" key="1">
    <source>
        <dbReference type="ARBA" id="ARBA00023239"/>
    </source>
</evidence>
<dbReference type="PANTHER" id="PTHR35201:SF4">
    <property type="entry name" value="BETA-PINACENE SYNTHASE-RELATED"/>
    <property type="match status" value="1"/>
</dbReference>
<keyword evidence="2" id="KW-0479">Metal-binding</keyword>
<dbReference type="EC" id="4.2.3.-" evidence="2"/>
<proteinExistence type="inferred from homology"/>
<evidence type="ECO:0000313" key="4">
    <source>
        <dbReference type="Proteomes" id="UP001596174"/>
    </source>
</evidence>
<dbReference type="SUPFAM" id="SSF48576">
    <property type="entry name" value="Terpenoid synthases"/>
    <property type="match status" value="1"/>
</dbReference>
<dbReference type="Gene3D" id="1.10.600.10">
    <property type="entry name" value="Farnesyl Diphosphate Synthase"/>
    <property type="match status" value="1"/>
</dbReference>
<evidence type="ECO:0000256" key="2">
    <source>
        <dbReference type="RuleBase" id="RU366034"/>
    </source>
</evidence>
<gene>
    <name evidence="3" type="ORF">ACFP3V_31945</name>
</gene>
<dbReference type="RefSeq" id="WP_380591393.1">
    <property type="nucleotide sequence ID" value="NZ_JBHSQJ010000252.1"/>
</dbReference>
<dbReference type="Proteomes" id="UP001596174">
    <property type="component" value="Unassembled WGS sequence"/>
</dbReference>
<dbReference type="EMBL" id="JBHSQJ010000252">
    <property type="protein sequence ID" value="MFC5911805.1"/>
    <property type="molecule type" value="Genomic_DNA"/>
</dbReference>